<evidence type="ECO:0000256" key="5">
    <source>
        <dbReference type="ARBA" id="ARBA00023004"/>
    </source>
</evidence>
<comment type="subunit">
    <text evidence="8">Homodimer.</text>
</comment>
<keyword evidence="10" id="KW-1185">Reference proteome</keyword>
<dbReference type="GO" id="GO:0016840">
    <property type="term" value="F:carbon-nitrogen lyase activity"/>
    <property type="evidence" value="ECO:0007669"/>
    <property type="project" value="UniProtKB-UniRule"/>
</dbReference>
<dbReference type="GO" id="GO:0000287">
    <property type="term" value="F:magnesium ion binding"/>
    <property type="evidence" value="ECO:0007669"/>
    <property type="project" value="UniProtKB-UniRule"/>
</dbReference>
<dbReference type="InterPro" id="IPR024924">
    <property type="entry name" value="7-CO-7-deazaguanine_synth-like"/>
</dbReference>
<dbReference type="UniPathway" id="UPA00391"/>
<evidence type="ECO:0000256" key="8">
    <source>
        <dbReference type="HAMAP-Rule" id="MF_00917"/>
    </source>
</evidence>
<dbReference type="RefSeq" id="WP_018358889.1">
    <property type="nucleotide sequence ID" value="NZ_CP197400.1"/>
</dbReference>
<feature type="binding site" evidence="8">
    <location>
        <position position="34"/>
    </location>
    <ligand>
        <name>[4Fe-4S] cluster</name>
        <dbReference type="ChEBI" id="CHEBI:49883"/>
        <note>4Fe-4S-S-AdoMet</note>
    </ligand>
</feature>
<organism evidence="9 10">
    <name type="scientific">Porphyromonas levii</name>
    <dbReference type="NCBI Taxonomy" id="28114"/>
    <lineage>
        <taxon>Bacteria</taxon>
        <taxon>Pseudomonadati</taxon>
        <taxon>Bacteroidota</taxon>
        <taxon>Bacteroidia</taxon>
        <taxon>Bacteroidales</taxon>
        <taxon>Porphyromonadaceae</taxon>
        <taxon>Porphyromonas</taxon>
    </lineage>
</organism>
<dbReference type="Proteomes" id="UP000297225">
    <property type="component" value="Unassembled WGS sequence"/>
</dbReference>
<keyword evidence="1 8" id="KW-0004">4Fe-4S</keyword>
<evidence type="ECO:0000256" key="2">
    <source>
        <dbReference type="ARBA" id="ARBA00022691"/>
    </source>
</evidence>
<dbReference type="SFLD" id="SFLDS00029">
    <property type="entry name" value="Radical_SAM"/>
    <property type="match status" value="1"/>
</dbReference>
<evidence type="ECO:0000256" key="7">
    <source>
        <dbReference type="ARBA" id="ARBA00023239"/>
    </source>
</evidence>
<dbReference type="Gene3D" id="3.20.20.70">
    <property type="entry name" value="Aldolase class I"/>
    <property type="match status" value="1"/>
</dbReference>
<dbReference type="PIRSF" id="PIRSF000370">
    <property type="entry name" value="QueE"/>
    <property type="match status" value="1"/>
</dbReference>
<dbReference type="OrthoDB" id="9792276at2"/>
<feature type="binding site" evidence="8">
    <location>
        <begin position="15"/>
        <end position="17"/>
    </location>
    <ligand>
        <name>substrate</name>
    </ligand>
</feature>
<feature type="binding site" evidence="8">
    <location>
        <position position="30"/>
    </location>
    <ligand>
        <name>substrate</name>
    </ligand>
</feature>
<comment type="caution">
    <text evidence="8">Lacks conserved residue(s) required for the propagation of feature annotation.</text>
</comment>
<accession>A0A4Y8WSD1</accession>
<dbReference type="GO" id="GO:1904047">
    <property type="term" value="F:S-adenosyl-L-methionine binding"/>
    <property type="evidence" value="ECO:0007669"/>
    <property type="project" value="UniProtKB-UniRule"/>
</dbReference>
<comment type="cofactor">
    <cofactor evidence="8">
        <name>Mg(2+)</name>
        <dbReference type="ChEBI" id="CHEBI:18420"/>
    </cofactor>
</comment>
<feature type="binding site" evidence="8">
    <location>
        <position position="74"/>
    </location>
    <ligand>
        <name>substrate</name>
    </ligand>
</feature>
<keyword evidence="3 8" id="KW-0479">Metal-binding</keyword>
<dbReference type="EMBL" id="SPNC01000027">
    <property type="protein sequence ID" value="TFH96177.1"/>
    <property type="molecule type" value="Genomic_DNA"/>
</dbReference>
<dbReference type="GO" id="GO:0008616">
    <property type="term" value="P:tRNA queuosine(34) biosynthetic process"/>
    <property type="evidence" value="ECO:0007669"/>
    <property type="project" value="UniProtKB-UniRule"/>
</dbReference>
<comment type="cofactor">
    <cofactor evidence="8">
        <name>[4Fe-4S] cluster</name>
        <dbReference type="ChEBI" id="CHEBI:49883"/>
    </cofactor>
    <text evidence="8">Binds 1 [4Fe-4S] cluster. The cluster is coordinated with 3 cysteines and an exchangeable S-adenosyl-L-methionine.</text>
</comment>
<dbReference type="EC" id="4.3.99.3" evidence="8"/>
<comment type="cofactor">
    <cofactor evidence="8">
        <name>S-adenosyl-L-methionine</name>
        <dbReference type="ChEBI" id="CHEBI:59789"/>
    </cofactor>
    <text evidence="8">Binds 1 S-adenosyl-L-methionine per subunit.</text>
</comment>
<comment type="similarity">
    <text evidence="8">Belongs to the radical SAM superfamily. 7-carboxy-7-deazaguanine synthase family.</text>
</comment>
<keyword evidence="5 8" id="KW-0408">Iron</keyword>
<feature type="binding site" evidence="8">
    <location>
        <position position="43"/>
    </location>
    <ligand>
        <name>Mg(2+)</name>
        <dbReference type="ChEBI" id="CHEBI:18420"/>
    </ligand>
</feature>
<keyword evidence="6 8" id="KW-0411">Iron-sulfur</keyword>
<feature type="binding site" evidence="8">
    <location>
        <position position="38"/>
    </location>
    <ligand>
        <name>[4Fe-4S] cluster</name>
        <dbReference type="ChEBI" id="CHEBI:49883"/>
        <note>4Fe-4S-S-AdoMet</note>
    </ligand>
</feature>
<dbReference type="InterPro" id="IPR058240">
    <property type="entry name" value="rSAM_sf"/>
</dbReference>
<keyword evidence="7 8" id="KW-0456">Lyase</keyword>
<keyword evidence="4 8" id="KW-0460">Magnesium</keyword>
<protein>
    <recommendedName>
        <fullName evidence="8">7-carboxy-7-deazaguanine synthase</fullName>
        <shortName evidence="8">CDG synthase</shortName>
        <ecNumber evidence="8">4.3.99.3</ecNumber>
    </recommendedName>
    <alternativeName>
        <fullName evidence="8">Queuosine biosynthesis protein QueE</fullName>
    </alternativeName>
</protein>
<evidence type="ECO:0000256" key="4">
    <source>
        <dbReference type="ARBA" id="ARBA00022842"/>
    </source>
</evidence>
<dbReference type="STRING" id="1122973.GCA_000379925_01662"/>
<proteinExistence type="inferred from homology"/>
<evidence type="ECO:0000256" key="1">
    <source>
        <dbReference type="ARBA" id="ARBA00022485"/>
    </source>
</evidence>
<dbReference type="GO" id="GO:0051539">
    <property type="term" value="F:4 iron, 4 sulfur cluster binding"/>
    <property type="evidence" value="ECO:0007669"/>
    <property type="project" value="UniProtKB-UniRule"/>
</dbReference>
<keyword evidence="8" id="KW-0671">Queuosine biosynthesis</keyword>
<evidence type="ECO:0000313" key="10">
    <source>
        <dbReference type="Proteomes" id="UP000297225"/>
    </source>
</evidence>
<name>A0A4Y8WSD1_9PORP</name>
<comment type="catalytic activity">
    <reaction evidence="8">
        <text>6-carboxy-5,6,7,8-tetrahydropterin + H(+) = 7-carboxy-7-carbaguanine + NH4(+)</text>
        <dbReference type="Rhea" id="RHEA:27974"/>
        <dbReference type="ChEBI" id="CHEBI:15378"/>
        <dbReference type="ChEBI" id="CHEBI:28938"/>
        <dbReference type="ChEBI" id="CHEBI:61032"/>
        <dbReference type="ChEBI" id="CHEBI:61036"/>
        <dbReference type="EC" id="4.3.99.3"/>
    </reaction>
</comment>
<comment type="function">
    <text evidence="8">Catalyzes the complex heterocyclic radical-mediated conversion of 6-carboxy-5,6,7,8-tetrahydropterin (CPH4) to 7-carboxy-7-deazaguanine (CDG), a step common to the biosynthetic pathways of all 7-deazapurine-containing compounds.</text>
</comment>
<dbReference type="HAMAP" id="MF_00917">
    <property type="entry name" value="QueE"/>
    <property type="match status" value="1"/>
</dbReference>
<feature type="binding site" evidence="8">
    <location>
        <begin position="40"/>
        <end position="42"/>
    </location>
    <ligand>
        <name>S-adenosyl-L-methionine</name>
        <dbReference type="ChEBI" id="CHEBI:59789"/>
    </ligand>
</feature>
<dbReference type="Pfam" id="PF04055">
    <property type="entry name" value="Radical_SAM"/>
    <property type="match status" value="1"/>
</dbReference>
<dbReference type="PANTHER" id="PTHR42836">
    <property type="entry name" value="7-CARBOXY-7-DEAZAGUANINE SYNTHASE"/>
    <property type="match status" value="1"/>
</dbReference>
<dbReference type="PANTHER" id="PTHR42836:SF1">
    <property type="entry name" value="7-CARBOXY-7-DEAZAGUANINE SYNTHASE"/>
    <property type="match status" value="1"/>
</dbReference>
<evidence type="ECO:0000256" key="3">
    <source>
        <dbReference type="ARBA" id="ARBA00022723"/>
    </source>
</evidence>
<dbReference type="PROSITE" id="PS51918">
    <property type="entry name" value="RADICAL_SAM"/>
    <property type="match status" value="1"/>
</dbReference>
<reference evidence="9 10" key="1">
    <citation type="submission" date="2019-03" db="EMBL/GenBank/DDBJ databases">
        <title>Porphyromonas levii Isolated from the Uterus of Dairy Cows.</title>
        <authorList>
            <person name="Francis A.M."/>
        </authorList>
    </citation>
    <scope>NUCLEOTIDE SEQUENCE [LARGE SCALE GENOMIC DNA]</scope>
    <source>
        <strain evidence="9 10">AF5678</strain>
    </source>
</reference>
<comment type="pathway">
    <text evidence="8">Purine metabolism; 7-cyano-7-deazaguanine biosynthesis.</text>
</comment>
<gene>
    <name evidence="8" type="primary">queE</name>
    <name evidence="9" type="ORF">E4P47_02890</name>
</gene>
<dbReference type="InterPro" id="IPR013785">
    <property type="entry name" value="Aldolase_TIM"/>
</dbReference>
<feature type="binding site" evidence="8">
    <location>
        <position position="76"/>
    </location>
    <ligand>
        <name>S-adenosyl-L-methionine</name>
        <dbReference type="ChEBI" id="CHEBI:59789"/>
    </ligand>
</feature>
<feature type="binding site" evidence="8">
    <location>
        <position position="41"/>
    </location>
    <ligand>
        <name>[4Fe-4S] cluster</name>
        <dbReference type="ChEBI" id="CHEBI:49883"/>
        <note>4Fe-4S-S-AdoMet</note>
    </ligand>
</feature>
<dbReference type="InterPro" id="IPR007197">
    <property type="entry name" value="rSAM"/>
</dbReference>
<dbReference type="AlphaFoldDB" id="A0A4Y8WSD1"/>
<evidence type="ECO:0000256" key="6">
    <source>
        <dbReference type="ARBA" id="ARBA00023014"/>
    </source>
</evidence>
<sequence>MKERTLKLVELFESLQGEGANTGRLVVFVRLTGCNLSCSFCDTAYNMMTLELTPSELLARIQTDFPHCKSIIWTGGEPTLQLTQEIVQLFKASGYWQALESNGLKAAPLGLDYITLSPKGNTRPQVLEQYRDRQVGEVRIAIADGDALPVIEELPQAEHYFLSPIFDGDTIIPANVSHCEALIRRDPRWRLSLQTHKLIGIR</sequence>
<evidence type="ECO:0000313" key="9">
    <source>
        <dbReference type="EMBL" id="TFH96177.1"/>
    </source>
</evidence>
<feature type="binding site" evidence="8">
    <location>
        <begin position="117"/>
        <end position="119"/>
    </location>
    <ligand>
        <name>S-adenosyl-L-methionine</name>
        <dbReference type="ChEBI" id="CHEBI:59789"/>
    </ligand>
</feature>
<comment type="caution">
    <text evidence="9">The sequence shown here is derived from an EMBL/GenBank/DDBJ whole genome shotgun (WGS) entry which is preliminary data.</text>
</comment>
<keyword evidence="2 8" id="KW-0949">S-adenosyl-L-methionine</keyword>
<dbReference type="SUPFAM" id="SSF102114">
    <property type="entry name" value="Radical SAM enzymes"/>
    <property type="match status" value="1"/>
</dbReference>